<feature type="transmembrane region" description="Helical" evidence="1">
    <location>
        <begin position="15"/>
        <end position="33"/>
    </location>
</feature>
<reference evidence="4 5" key="1">
    <citation type="journal article" date="2014" name="Front. Microbiol.">
        <title>Population and genomic analysis of the genus Halorubrum.</title>
        <authorList>
            <person name="Fullmer M.S."/>
            <person name="Soucy S.M."/>
            <person name="Swithers K.S."/>
            <person name="Makkay A.M."/>
            <person name="Wheeler R."/>
            <person name="Ventosa A."/>
            <person name="Gogarten J.P."/>
            <person name="Papke R.T."/>
        </authorList>
    </citation>
    <scope>NUCLEOTIDE SEQUENCE [LARGE SCALE GENOMIC DNA]</scope>
    <source>
        <strain evidence="3 5">Ec15</strain>
        <strain evidence="2 4">Ga2p</strain>
    </source>
</reference>
<feature type="transmembrane region" description="Helical" evidence="1">
    <location>
        <begin position="39"/>
        <end position="59"/>
    </location>
</feature>
<dbReference type="EMBL" id="NHPA01000058">
    <property type="protein sequence ID" value="OYR66404.1"/>
    <property type="molecule type" value="Genomic_DNA"/>
</dbReference>
<proteinExistence type="predicted"/>
<gene>
    <name evidence="3" type="ORF">DJ76_08310</name>
    <name evidence="2" type="ORF">DJ79_12475</name>
</gene>
<keyword evidence="1" id="KW-0812">Transmembrane</keyword>
<organism evidence="2 4">
    <name type="scientific">Halorubrum ezzemoulense</name>
    <name type="common">Halorubrum chaoviator</name>
    <dbReference type="NCBI Taxonomy" id="337243"/>
    <lineage>
        <taxon>Archaea</taxon>
        <taxon>Methanobacteriati</taxon>
        <taxon>Methanobacteriota</taxon>
        <taxon>Stenosarchaea group</taxon>
        <taxon>Halobacteria</taxon>
        <taxon>Halobacteriales</taxon>
        <taxon>Haloferacaceae</taxon>
        <taxon>Halorubrum</taxon>
    </lineage>
</organism>
<evidence type="ECO:0000313" key="5">
    <source>
        <dbReference type="Proteomes" id="UP000216925"/>
    </source>
</evidence>
<keyword evidence="1" id="KW-1133">Transmembrane helix</keyword>
<sequence length="62" mass="6616">MAGEQTVLLAHLRSIRTALVAVAVSVLATGLIIREEPLAFPLFIASLLVCAYAFVPPLVRGR</sequence>
<reference evidence="2" key="2">
    <citation type="submission" date="2017-05" db="EMBL/GenBank/DDBJ databases">
        <authorList>
            <person name="Song R."/>
            <person name="Chenine A.L."/>
            <person name="Ruprecht R.M."/>
        </authorList>
    </citation>
    <scope>NUCLEOTIDE SEQUENCE</scope>
    <source>
        <strain evidence="3">Ec15</strain>
        <strain evidence="2">Ga2p</strain>
    </source>
</reference>
<protein>
    <submittedName>
        <fullName evidence="2">Uncharacterized protein</fullName>
    </submittedName>
</protein>
<evidence type="ECO:0000256" key="1">
    <source>
        <dbReference type="SAM" id="Phobius"/>
    </source>
</evidence>
<dbReference type="Proteomes" id="UP000216925">
    <property type="component" value="Unassembled WGS sequence"/>
</dbReference>
<dbReference type="AlphaFoldDB" id="A0A256JC34"/>
<keyword evidence="1" id="KW-0472">Membrane</keyword>
<evidence type="ECO:0000313" key="3">
    <source>
        <dbReference type="EMBL" id="OYR73757.1"/>
    </source>
</evidence>
<dbReference type="Proteomes" id="UP000215607">
    <property type="component" value="Unassembled WGS sequence"/>
</dbReference>
<name>A0A256JC34_HALEZ</name>
<accession>A0A256JC34</accession>
<dbReference type="EMBL" id="NHPD01000037">
    <property type="protein sequence ID" value="OYR73757.1"/>
    <property type="molecule type" value="Genomic_DNA"/>
</dbReference>
<evidence type="ECO:0000313" key="4">
    <source>
        <dbReference type="Proteomes" id="UP000215607"/>
    </source>
</evidence>
<evidence type="ECO:0000313" key="2">
    <source>
        <dbReference type="EMBL" id="OYR66404.1"/>
    </source>
</evidence>
<comment type="caution">
    <text evidence="2">The sequence shown here is derived from an EMBL/GenBank/DDBJ whole genome shotgun (WGS) entry which is preliminary data.</text>
</comment>